<keyword evidence="6" id="KW-1185">Reference proteome</keyword>
<dbReference type="PANTHER" id="PTHR22550:SF5">
    <property type="entry name" value="LEUCINE ZIPPER PROTEIN 4"/>
    <property type="match status" value="1"/>
</dbReference>
<dbReference type="PIRSF" id="PIRSF005690">
    <property type="entry name" value="GerBA"/>
    <property type="match status" value="1"/>
</dbReference>
<dbReference type="PANTHER" id="PTHR22550">
    <property type="entry name" value="SPORE GERMINATION PROTEIN"/>
    <property type="match status" value="1"/>
</dbReference>
<evidence type="ECO:0000313" key="6">
    <source>
        <dbReference type="Proteomes" id="UP000198625"/>
    </source>
</evidence>
<feature type="transmembrane region" description="Helical" evidence="4">
    <location>
        <begin position="416"/>
        <end position="435"/>
    </location>
</feature>
<comment type="similarity">
    <text evidence="1">Belongs to the GerABKA family.</text>
</comment>
<organism evidence="5 6">
    <name type="scientific">Proteiniborus ethanoligenes</name>
    <dbReference type="NCBI Taxonomy" id="415015"/>
    <lineage>
        <taxon>Bacteria</taxon>
        <taxon>Bacillati</taxon>
        <taxon>Bacillota</taxon>
        <taxon>Clostridia</taxon>
        <taxon>Eubacteriales</taxon>
        <taxon>Proteiniborus</taxon>
    </lineage>
</organism>
<keyword evidence="2 4" id="KW-0472">Membrane</keyword>
<protein>
    <submittedName>
        <fullName evidence="5">Spore germination protein</fullName>
    </submittedName>
</protein>
<feature type="compositionally biased region" description="Basic and acidic residues" evidence="3">
    <location>
        <begin position="8"/>
        <end position="35"/>
    </location>
</feature>
<dbReference type="OrthoDB" id="9772630at2"/>
<evidence type="ECO:0000256" key="2">
    <source>
        <dbReference type="ARBA" id="ARBA00023136"/>
    </source>
</evidence>
<feature type="transmembrane region" description="Helical" evidence="4">
    <location>
        <begin position="447"/>
        <end position="470"/>
    </location>
</feature>
<dbReference type="Proteomes" id="UP000198625">
    <property type="component" value="Unassembled WGS sequence"/>
</dbReference>
<feature type="region of interest" description="Disordered" evidence="3">
    <location>
        <begin position="1"/>
        <end position="35"/>
    </location>
</feature>
<gene>
    <name evidence="5" type="ORF">SAMN05660462_00697</name>
</gene>
<dbReference type="STRING" id="415015.SAMN05660462_00697"/>
<dbReference type="GO" id="GO:0009847">
    <property type="term" value="P:spore germination"/>
    <property type="evidence" value="ECO:0007669"/>
    <property type="project" value="InterPro"/>
</dbReference>
<evidence type="ECO:0000256" key="3">
    <source>
        <dbReference type="SAM" id="MobiDB-lite"/>
    </source>
</evidence>
<evidence type="ECO:0000256" key="1">
    <source>
        <dbReference type="ARBA" id="ARBA00005278"/>
    </source>
</evidence>
<dbReference type="Pfam" id="PF03323">
    <property type="entry name" value="GerA"/>
    <property type="match status" value="1"/>
</dbReference>
<evidence type="ECO:0000313" key="5">
    <source>
        <dbReference type="EMBL" id="SDY70510.1"/>
    </source>
</evidence>
<proteinExistence type="inferred from homology"/>
<name>A0A1H3M1B6_9FIRM</name>
<dbReference type="AlphaFoldDB" id="A0A1H3M1B6"/>
<reference evidence="5 6" key="1">
    <citation type="submission" date="2016-10" db="EMBL/GenBank/DDBJ databases">
        <authorList>
            <person name="de Groot N.N."/>
        </authorList>
    </citation>
    <scope>NUCLEOTIDE SEQUENCE [LARGE SCALE GENOMIC DNA]</scope>
    <source>
        <strain evidence="5 6">DSM 21650</strain>
    </source>
</reference>
<sequence length="528" mass="58973">MRFKFFGKKREDENQTNSNKDEKKEEKTEEKTDRELPLENLENNINILKKILKDCDDVSYRLFKVGVEQKNQLAVVFIDALVDKDVINESVLKPLMLAARDKEPELVRDGLYQLVKEGNISAGELKEVNTLEEAVDSVLAGDTALLIDRYKKIIIIGSRGAPSRGVSQSESETLVRGPRDGFVETFKFNTGLIRKRIRDAKLKVKNMQIGERSKTDVAIMYIEDIANPDLVEEVNRRLKNIKIDAILESAYIEQLIEDNHYTPFPQIDSTERPDVVANALYQGKVAIVVDNTPFALMVPGTLATFLQSSEDYYQRWLLSSLARIVRYLAVLISLFAPALYIALTSYHPGLLPTRLALYVAATRSNVPFPAFIEAFIMEITLELLREAGTRMSGPIGTTISIVGGLVIGQAAVEANVVSPLMVIIVAVTAISSFIIPNYELASAFRILRFGVMVLASTLGLYGVMLGFILVGTHLVNLTSFGVPFMTPYSTLGKVKSDIKDTIIKVPLIKMRKRPKITNLIDEDRFPPK</sequence>
<dbReference type="InterPro" id="IPR004995">
    <property type="entry name" value="Spore_Ger"/>
</dbReference>
<dbReference type="GO" id="GO:0016020">
    <property type="term" value="C:membrane"/>
    <property type="evidence" value="ECO:0007669"/>
    <property type="project" value="InterPro"/>
</dbReference>
<dbReference type="EMBL" id="FNQE01000005">
    <property type="protein sequence ID" value="SDY70510.1"/>
    <property type="molecule type" value="Genomic_DNA"/>
</dbReference>
<keyword evidence="4" id="KW-0812">Transmembrane</keyword>
<dbReference type="RefSeq" id="WP_091727279.1">
    <property type="nucleotide sequence ID" value="NZ_FNQE01000005.1"/>
</dbReference>
<evidence type="ECO:0000256" key="4">
    <source>
        <dbReference type="SAM" id="Phobius"/>
    </source>
</evidence>
<dbReference type="InterPro" id="IPR050768">
    <property type="entry name" value="UPF0353/GerABKA_families"/>
</dbReference>
<feature type="transmembrane region" description="Helical" evidence="4">
    <location>
        <begin position="324"/>
        <end position="346"/>
    </location>
</feature>
<keyword evidence="4" id="KW-1133">Transmembrane helix</keyword>
<accession>A0A1H3M1B6</accession>